<dbReference type="Pfam" id="PF00582">
    <property type="entry name" value="Usp"/>
    <property type="match status" value="1"/>
</dbReference>
<dbReference type="SUPFAM" id="SSF52402">
    <property type="entry name" value="Adenine nucleotide alpha hydrolases-like"/>
    <property type="match status" value="1"/>
</dbReference>
<dbReference type="AlphaFoldDB" id="A0A917EZS6"/>
<dbReference type="InterPro" id="IPR006016">
    <property type="entry name" value="UspA"/>
</dbReference>
<keyword evidence="4" id="KW-1185">Reference proteome</keyword>
<sequence length="194" mass="19869">MVDTPGGVSGGGGFGADGGAGGAGEPRGTAHARIVVGVFPGQPDTVLSQAAVFALRFDATLVCAFVDQTRYVVARNSDATVISASIDPDIPDDISAVFPPELGRRIAAALDPLDVRWLTLSSAGDPADSLGSLAEAMDAAAIVVGTHRSTARSSIAEFFNGSVAVHLAHRQHRPVIVVPVAPVERGQALPWPNE</sequence>
<dbReference type="Gene3D" id="3.40.50.620">
    <property type="entry name" value="HUPs"/>
    <property type="match status" value="1"/>
</dbReference>
<name>A0A917EZS6_9MICO</name>
<organism evidence="3 4">
    <name type="scientific">Subtercola lobariae</name>
    <dbReference type="NCBI Taxonomy" id="1588641"/>
    <lineage>
        <taxon>Bacteria</taxon>
        <taxon>Bacillati</taxon>
        <taxon>Actinomycetota</taxon>
        <taxon>Actinomycetes</taxon>
        <taxon>Micrococcales</taxon>
        <taxon>Microbacteriaceae</taxon>
        <taxon>Subtercola</taxon>
    </lineage>
</organism>
<comment type="caution">
    <text evidence="3">The sequence shown here is derived from an EMBL/GenBank/DDBJ whole genome shotgun (WGS) entry which is preliminary data.</text>
</comment>
<feature type="domain" description="UspA" evidence="2">
    <location>
        <begin position="33"/>
        <end position="179"/>
    </location>
</feature>
<accession>A0A917EZS6</accession>
<proteinExistence type="predicted"/>
<evidence type="ECO:0000256" key="1">
    <source>
        <dbReference type="SAM" id="MobiDB-lite"/>
    </source>
</evidence>
<dbReference type="InterPro" id="IPR014729">
    <property type="entry name" value="Rossmann-like_a/b/a_fold"/>
</dbReference>
<protein>
    <recommendedName>
        <fullName evidence="2">UspA domain-containing protein</fullName>
    </recommendedName>
</protein>
<dbReference type="EMBL" id="BMGP01000004">
    <property type="protein sequence ID" value="GGF30340.1"/>
    <property type="molecule type" value="Genomic_DNA"/>
</dbReference>
<evidence type="ECO:0000259" key="2">
    <source>
        <dbReference type="Pfam" id="PF00582"/>
    </source>
</evidence>
<dbReference type="Proteomes" id="UP000598775">
    <property type="component" value="Unassembled WGS sequence"/>
</dbReference>
<evidence type="ECO:0000313" key="3">
    <source>
        <dbReference type="EMBL" id="GGF30340.1"/>
    </source>
</evidence>
<feature type="region of interest" description="Disordered" evidence="1">
    <location>
        <begin position="1"/>
        <end position="25"/>
    </location>
</feature>
<feature type="compositionally biased region" description="Gly residues" evidence="1">
    <location>
        <begin position="7"/>
        <end position="25"/>
    </location>
</feature>
<dbReference type="RefSeq" id="WP_188678645.1">
    <property type="nucleotide sequence ID" value="NZ_BMGP01000004.1"/>
</dbReference>
<gene>
    <name evidence="3" type="ORF">GCM10011399_24400</name>
</gene>
<reference evidence="3 4" key="1">
    <citation type="journal article" date="2014" name="Int. J. Syst. Evol. Microbiol.">
        <title>Complete genome sequence of Corynebacterium casei LMG S-19264T (=DSM 44701T), isolated from a smear-ripened cheese.</title>
        <authorList>
            <consortium name="US DOE Joint Genome Institute (JGI-PGF)"/>
            <person name="Walter F."/>
            <person name="Albersmeier A."/>
            <person name="Kalinowski J."/>
            <person name="Ruckert C."/>
        </authorList>
    </citation>
    <scope>NUCLEOTIDE SEQUENCE [LARGE SCALE GENOMIC DNA]</scope>
    <source>
        <strain evidence="3 4">CGMCC 1.12976</strain>
    </source>
</reference>
<evidence type="ECO:0000313" key="4">
    <source>
        <dbReference type="Proteomes" id="UP000598775"/>
    </source>
</evidence>